<dbReference type="Gene3D" id="3.40.50.300">
    <property type="entry name" value="P-loop containing nucleotide triphosphate hydrolases"/>
    <property type="match status" value="1"/>
</dbReference>
<feature type="transmembrane region" description="Helical" evidence="7">
    <location>
        <begin position="158"/>
        <end position="175"/>
    </location>
</feature>
<feature type="region of interest" description="Disordered" evidence="6">
    <location>
        <begin position="737"/>
        <end position="757"/>
    </location>
</feature>
<keyword evidence="3 5" id="KW-0067">ATP-binding</keyword>
<dbReference type="InterPro" id="IPR050206">
    <property type="entry name" value="FtsK/SpoIIIE/SftA"/>
</dbReference>
<dbReference type="PANTHER" id="PTHR22683:SF41">
    <property type="entry name" value="DNA TRANSLOCASE FTSK"/>
    <property type="match status" value="1"/>
</dbReference>
<dbReference type="Pfam" id="PF17854">
    <property type="entry name" value="FtsK_alpha"/>
    <property type="match status" value="1"/>
</dbReference>
<evidence type="ECO:0000256" key="4">
    <source>
        <dbReference type="ARBA" id="ARBA00023125"/>
    </source>
</evidence>
<dbReference type="Proteomes" id="UP000177982">
    <property type="component" value="Unassembled WGS sequence"/>
</dbReference>
<evidence type="ECO:0000256" key="6">
    <source>
        <dbReference type="SAM" id="MobiDB-lite"/>
    </source>
</evidence>
<feature type="binding site" evidence="5">
    <location>
        <begin position="429"/>
        <end position="436"/>
    </location>
    <ligand>
        <name>ATP</name>
        <dbReference type="ChEBI" id="CHEBI:30616"/>
    </ligand>
</feature>
<keyword evidence="7" id="KW-0472">Membrane</keyword>
<name>A0A1G2L730_9BACT</name>
<evidence type="ECO:0000256" key="1">
    <source>
        <dbReference type="ARBA" id="ARBA00006474"/>
    </source>
</evidence>
<protein>
    <recommendedName>
        <fullName evidence="8">FtsK domain-containing protein</fullName>
    </recommendedName>
</protein>
<dbReference type="Pfam" id="PF09397">
    <property type="entry name" value="FtsK_gamma"/>
    <property type="match status" value="1"/>
</dbReference>
<keyword evidence="4" id="KW-0238">DNA-binding</keyword>
<feature type="transmembrane region" description="Helical" evidence="7">
    <location>
        <begin position="182"/>
        <end position="200"/>
    </location>
</feature>
<feature type="region of interest" description="Disordered" evidence="6">
    <location>
        <begin position="24"/>
        <end position="50"/>
    </location>
</feature>
<dbReference type="InterPro" id="IPR027417">
    <property type="entry name" value="P-loop_NTPase"/>
</dbReference>
<dbReference type="InterPro" id="IPR002543">
    <property type="entry name" value="FtsK_dom"/>
</dbReference>
<keyword evidence="7" id="KW-1133">Transmembrane helix</keyword>
<feature type="transmembrane region" description="Helical" evidence="7">
    <location>
        <begin position="92"/>
        <end position="116"/>
    </location>
</feature>
<accession>A0A1G2L730</accession>
<feature type="compositionally biased region" description="Basic and acidic residues" evidence="6">
    <location>
        <begin position="741"/>
        <end position="757"/>
    </location>
</feature>
<evidence type="ECO:0000256" key="5">
    <source>
        <dbReference type="PROSITE-ProRule" id="PRU00289"/>
    </source>
</evidence>
<dbReference type="Gene3D" id="1.10.10.10">
    <property type="entry name" value="Winged helix-like DNA-binding domain superfamily/Winged helix DNA-binding domain"/>
    <property type="match status" value="1"/>
</dbReference>
<dbReference type="InterPro" id="IPR036388">
    <property type="entry name" value="WH-like_DNA-bd_sf"/>
</dbReference>
<evidence type="ECO:0000256" key="7">
    <source>
        <dbReference type="SAM" id="Phobius"/>
    </source>
</evidence>
<dbReference type="CDD" id="cd01127">
    <property type="entry name" value="TrwB_TraG_TraD_VirD4"/>
    <property type="match status" value="1"/>
</dbReference>
<keyword evidence="7" id="KW-0812">Transmembrane</keyword>
<dbReference type="PROSITE" id="PS50901">
    <property type="entry name" value="FTSK"/>
    <property type="match status" value="1"/>
</dbReference>
<feature type="transmembrane region" description="Helical" evidence="7">
    <location>
        <begin position="62"/>
        <end position="80"/>
    </location>
</feature>
<dbReference type="InterPro" id="IPR036390">
    <property type="entry name" value="WH_DNA-bd_sf"/>
</dbReference>
<dbReference type="SMART" id="SM00843">
    <property type="entry name" value="Ftsk_gamma"/>
    <property type="match status" value="1"/>
</dbReference>
<gene>
    <name evidence="9" type="ORF">A2934_00105</name>
</gene>
<dbReference type="GO" id="GO:0005524">
    <property type="term" value="F:ATP binding"/>
    <property type="evidence" value="ECO:0007669"/>
    <property type="project" value="UniProtKB-UniRule"/>
</dbReference>
<organism evidence="9 10">
    <name type="scientific">Candidatus Sungbacteria bacterium RIFCSPLOWO2_01_FULL_47_10</name>
    <dbReference type="NCBI Taxonomy" id="1802276"/>
    <lineage>
        <taxon>Bacteria</taxon>
        <taxon>Candidatus Sungiibacteriota</taxon>
    </lineage>
</organism>
<dbReference type="InterPro" id="IPR018541">
    <property type="entry name" value="Ftsk_gamma"/>
</dbReference>
<dbReference type="SUPFAM" id="SSF52540">
    <property type="entry name" value="P-loop containing nucleoside triphosphate hydrolases"/>
    <property type="match status" value="1"/>
</dbReference>
<feature type="compositionally biased region" description="Basic and acidic residues" evidence="6">
    <location>
        <begin position="36"/>
        <end position="50"/>
    </location>
</feature>
<reference evidence="9 10" key="1">
    <citation type="journal article" date="2016" name="Nat. Commun.">
        <title>Thousands of microbial genomes shed light on interconnected biogeochemical processes in an aquifer system.</title>
        <authorList>
            <person name="Anantharaman K."/>
            <person name="Brown C.T."/>
            <person name="Hug L.A."/>
            <person name="Sharon I."/>
            <person name="Castelle C.J."/>
            <person name="Probst A.J."/>
            <person name="Thomas B.C."/>
            <person name="Singh A."/>
            <person name="Wilkins M.J."/>
            <person name="Karaoz U."/>
            <person name="Brodie E.L."/>
            <person name="Williams K.H."/>
            <person name="Hubbard S.S."/>
            <person name="Banfield J.F."/>
        </authorList>
    </citation>
    <scope>NUCLEOTIDE SEQUENCE [LARGE SCALE GENOMIC DNA]</scope>
</reference>
<sequence>MCGIGDPQFFAKFWMSIYNRNMAKHGHNRKNKKKNQRDAERRKAEAAPAWHEDLHPETKKSVLAILFFCFAALTLLSYWGKAGFVGRFVFEVLSWLLGNGYFFAPLTLTLVAFSFLYSFEKRLYAATLIGGFIFLASALGMLDLVFRNAAGGELAGGYIGYGVNAPLFALFDFWAAFVIESALFAVSILIMLNIPMLWFAKASDESSEEHREEDKEEGAKTVELALGTIKEAVHDAFTSVRGGADTTEEDTREKNIEVAEKNKSEEKFVFEKKRKGSAYRHPPLSLLNNDKGTPSSGDIRANANIIKRTLQNFGIDVEMDEVSVGPTVTQYTLKPAQGVKLSRIEALHKDLSLALAAHPIRIEAPIPGKSLVGIEVPNRSIALVGLKSLFENPSFQESQSPLLFVLGRDVGGEPVYANLAKMPHLLIAGSTGSGKSVGIHSILTSFLFRNPPEVMKLVLIDPKRVELALYNGISHLLSPVITDYKKAIAALRWAVHEMDKRYDLLSHAGARDILSYNSGILKEKNSESEPLPYIIIVVDELADLMAAYPREVEGSIIRLAQMARAVGIHLIVSTQRPSVEVITGLIKANITSRIAFQVASQVDSRTILDTSGAEKLLGNGDMLFLSGETSKPKRIQGAFVSESEVKKAVEFLKNETEDGSESAEDIFAQVSSTSSPEINLDDFDADGDDDELYDEAKQVVIQAGKASASYLQRRLKVGYARAARLLDMLEENGIIGPGEGAKPREILTPRDNEGREV</sequence>
<keyword evidence="2 5" id="KW-0547">Nucleotide-binding</keyword>
<feature type="domain" description="FtsK" evidence="8">
    <location>
        <begin position="412"/>
        <end position="605"/>
    </location>
</feature>
<dbReference type="EMBL" id="MHQO01000011">
    <property type="protein sequence ID" value="OHA07344.1"/>
    <property type="molecule type" value="Genomic_DNA"/>
</dbReference>
<evidence type="ECO:0000256" key="2">
    <source>
        <dbReference type="ARBA" id="ARBA00022741"/>
    </source>
</evidence>
<evidence type="ECO:0000256" key="3">
    <source>
        <dbReference type="ARBA" id="ARBA00022840"/>
    </source>
</evidence>
<dbReference type="PANTHER" id="PTHR22683">
    <property type="entry name" value="SPORULATION PROTEIN RELATED"/>
    <property type="match status" value="1"/>
</dbReference>
<feature type="transmembrane region" description="Helical" evidence="7">
    <location>
        <begin position="123"/>
        <end position="146"/>
    </location>
</feature>
<dbReference type="AlphaFoldDB" id="A0A1G2L730"/>
<feature type="compositionally biased region" description="Basic residues" evidence="6">
    <location>
        <begin position="24"/>
        <end position="35"/>
    </location>
</feature>
<dbReference type="InterPro" id="IPR041027">
    <property type="entry name" value="FtsK_alpha"/>
</dbReference>
<dbReference type="GO" id="GO:0003677">
    <property type="term" value="F:DNA binding"/>
    <property type="evidence" value="ECO:0007669"/>
    <property type="project" value="UniProtKB-KW"/>
</dbReference>
<dbReference type="SUPFAM" id="SSF46785">
    <property type="entry name" value="Winged helix' DNA-binding domain"/>
    <property type="match status" value="1"/>
</dbReference>
<comment type="caution">
    <text evidence="9">The sequence shown here is derived from an EMBL/GenBank/DDBJ whole genome shotgun (WGS) entry which is preliminary data.</text>
</comment>
<evidence type="ECO:0000259" key="8">
    <source>
        <dbReference type="PROSITE" id="PS50901"/>
    </source>
</evidence>
<evidence type="ECO:0000313" key="9">
    <source>
        <dbReference type="EMBL" id="OHA07344.1"/>
    </source>
</evidence>
<evidence type="ECO:0000313" key="10">
    <source>
        <dbReference type="Proteomes" id="UP000177982"/>
    </source>
</evidence>
<comment type="similarity">
    <text evidence="1">Belongs to the FtsK/SpoIIIE/SftA family.</text>
</comment>
<dbReference type="Gene3D" id="3.30.980.40">
    <property type="match status" value="1"/>
</dbReference>
<proteinExistence type="inferred from homology"/>
<dbReference type="Pfam" id="PF01580">
    <property type="entry name" value="FtsK_SpoIIIE"/>
    <property type="match status" value="1"/>
</dbReference>